<evidence type="ECO:0000313" key="2">
    <source>
        <dbReference type="Proteomes" id="UP000219922"/>
    </source>
</evidence>
<accession>A0A9X6ST73</accession>
<name>A0A9X6ST73_BACCE</name>
<sequence length="84" mass="9903">MLKQRWRFTVKQNNDTYGIYRAEYNDGTEEVFFGLLHNVLKTINNIPIENKILSGGSYDTISEFNRDVQFLRELNEDDVLLTEV</sequence>
<reference evidence="1 2" key="1">
    <citation type="submission" date="2017-09" db="EMBL/GenBank/DDBJ databases">
        <title>Large-scale bioinformatics analysis of Bacillus genomes uncovers conserved roles of natural products in bacterial physiology.</title>
        <authorList>
            <consortium name="Agbiome Team Llc"/>
            <person name="Bleich R.M."/>
            <person name="Grubbs K.J."/>
            <person name="Santa Maria K.C."/>
            <person name="Allen S.E."/>
            <person name="Farag S."/>
            <person name="Shank E.A."/>
            <person name="Bowers A."/>
        </authorList>
    </citation>
    <scope>NUCLEOTIDE SEQUENCE [LARGE SCALE GENOMIC DNA]</scope>
    <source>
        <strain evidence="1 2">AFS092789</strain>
    </source>
</reference>
<dbReference type="EMBL" id="NVMX01000126">
    <property type="protein sequence ID" value="PDZ94725.1"/>
    <property type="molecule type" value="Genomic_DNA"/>
</dbReference>
<protein>
    <submittedName>
        <fullName evidence="1">Uncharacterized protein</fullName>
    </submittedName>
</protein>
<comment type="caution">
    <text evidence="1">The sequence shown here is derived from an EMBL/GenBank/DDBJ whole genome shotgun (WGS) entry which is preliminary data.</text>
</comment>
<dbReference type="AlphaFoldDB" id="A0A9X6ST73"/>
<gene>
    <name evidence="1" type="ORF">CON36_32250</name>
</gene>
<dbReference type="Proteomes" id="UP000219922">
    <property type="component" value="Unassembled WGS sequence"/>
</dbReference>
<organism evidence="1 2">
    <name type="scientific">Bacillus cereus</name>
    <dbReference type="NCBI Taxonomy" id="1396"/>
    <lineage>
        <taxon>Bacteria</taxon>
        <taxon>Bacillati</taxon>
        <taxon>Bacillota</taxon>
        <taxon>Bacilli</taxon>
        <taxon>Bacillales</taxon>
        <taxon>Bacillaceae</taxon>
        <taxon>Bacillus</taxon>
        <taxon>Bacillus cereus group</taxon>
    </lineage>
</organism>
<proteinExistence type="predicted"/>
<evidence type="ECO:0000313" key="1">
    <source>
        <dbReference type="EMBL" id="PDZ94725.1"/>
    </source>
</evidence>